<proteinExistence type="predicted"/>
<dbReference type="Gene3D" id="3.20.20.370">
    <property type="entry name" value="Glycoside hydrolase/deacetylase"/>
    <property type="match status" value="1"/>
</dbReference>
<keyword evidence="2" id="KW-1185">Reference proteome</keyword>
<comment type="caution">
    <text evidence="1">The sequence shown here is derived from an EMBL/GenBank/DDBJ whole genome shotgun (WGS) entry which is preliminary data.</text>
</comment>
<evidence type="ECO:0008006" key="3">
    <source>
        <dbReference type="Google" id="ProtNLM"/>
    </source>
</evidence>
<gene>
    <name evidence="1" type="ORF">QFZ26_002966</name>
</gene>
<name>A0ABU0RBG6_9MICO</name>
<evidence type="ECO:0000313" key="1">
    <source>
        <dbReference type="EMBL" id="MDQ0895411.1"/>
    </source>
</evidence>
<organism evidence="1 2">
    <name type="scientific">Agromyces ramosus</name>
    <dbReference type="NCBI Taxonomy" id="33879"/>
    <lineage>
        <taxon>Bacteria</taxon>
        <taxon>Bacillati</taxon>
        <taxon>Actinomycetota</taxon>
        <taxon>Actinomycetes</taxon>
        <taxon>Micrococcales</taxon>
        <taxon>Microbacteriaceae</taxon>
        <taxon>Agromyces</taxon>
    </lineage>
</organism>
<dbReference type="InterPro" id="IPR054492">
    <property type="entry name" value="WbmS-like"/>
</dbReference>
<dbReference type="RefSeq" id="WP_307043466.1">
    <property type="nucleotide sequence ID" value="NZ_JAUSYY010000001.1"/>
</dbReference>
<sequence length="259" mass="29026">MHDVFVTIDVDWAPDWAMRRLLATLVEGRIRSTWFITHETEVLTELRSHSDLVDLGIHPNFQPGSSHGTDAASVVTECMRIVPEARTMRTHCLVQSTPILQTVVDMSPILLDTSLYVRDLSGVTSTELPLDHGRSLTRVPYVWEDDLEFFAREPRWDGGAFLRDRHANEEITVVDLHPIHVALNSASAAGYNALRNFHGGDIRRVSESDADRFVHTGAGAATFLDGLIAESTRRDLEFNTPLFDLVDRIDEVRSIGQIA</sequence>
<protein>
    <recommendedName>
        <fullName evidence="3">Polysaccharide deacetylase</fullName>
    </recommendedName>
</protein>
<evidence type="ECO:0000313" key="2">
    <source>
        <dbReference type="Proteomes" id="UP001239083"/>
    </source>
</evidence>
<reference evidence="1 2" key="1">
    <citation type="submission" date="2023-07" db="EMBL/GenBank/DDBJ databases">
        <title>Comparative genomics of wheat-associated soil bacteria to identify genetic determinants of phenazine resistance.</title>
        <authorList>
            <person name="Mouncey N."/>
        </authorList>
    </citation>
    <scope>NUCLEOTIDE SEQUENCE [LARGE SCALE GENOMIC DNA]</scope>
    <source>
        <strain evidence="1 2">V3I3</strain>
    </source>
</reference>
<accession>A0ABU0RBG6</accession>
<dbReference type="EMBL" id="JAUSYY010000001">
    <property type="protein sequence ID" value="MDQ0895411.1"/>
    <property type="molecule type" value="Genomic_DNA"/>
</dbReference>
<dbReference type="Pfam" id="PF22537">
    <property type="entry name" value="WbmS-like"/>
    <property type="match status" value="1"/>
</dbReference>
<dbReference type="Proteomes" id="UP001239083">
    <property type="component" value="Unassembled WGS sequence"/>
</dbReference>